<sequence>MLPKTSQHPSRRDSQTTISTENLGDSSDHDSVKRIIEAYTPSRGHQDEKLAKCLNAFLDILPQEGATRIANDILRCGNDPDKLFEVFESLRTGLLIPMKSSSRVSSVVSSPHLKRVESRESVAAQLPSPLAREKRFRDDCLKRDGHLCLVTKLMDGNHWETMGSPNEQPTAPIEVAHIIPFSYAYFPAKEEETNTYRIKTYPRFDPIMRQNLPKDRIVRFGTNDDSSQGDLQPPEAELLRAHFAVAEILHASGMGADIEKVMDDIEYIGCLVEDGSTDVAIKILYLRIIGVRRAAPRWLGTALARPEVSQLSEHFGLARSTKIFIEILRFIPGEKLSAESLSAIIQRLNRAIVNSDIIWELGSTVVLGISPESVMKAGCGIDIDHIPTMNHIKQRLPQLRSPDIHGILQSGRWGFVFMTRIEGEPLDRLWKTLSPAQKESIKEQLGSMFSSIRSLPPPPSDEPHAILGGGIPRRCKDARRDIRVAEHPIKNVAEFNQFLTSDPKRTETGWLRMIRSFLISDYKLVMTHGDLHPRNVMELKPNVSPSDVPADWVEVTGLLDWEMCGYYSEYWEYVKALHTICLGGGFDGWWVYLPVSIGVWPKEYAVDQLISRRWRG</sequence>
<dbReference type="Pfam" id="PF01636">
    <property type="entry name" value="APH"/>
    <property type="match status" value="1"/>
</dbReference>
<dbReference type="PANTHER" id="PTHR21310">
    <property type="entry name" value="AMINOGLYCOSIDE PHOSPHOTRANSFERASE-RELATED-RELATED"/>
    <property type="match status" value="1"/>
</dbReference>
<dbReference type="EMBL" id="GG663367">
    <property type="protein sequence ID" value="EEH07112.1"/>
    <property type="molecule type" value="Genomic_DNA"/>
</dbReference>
<dbReference type="STRING" id="447093.C0NML4"/>
<evidence type="ECO:0000256" key="1">
    <source>
        <dbReference type="SAM" id="MobiDB-lite"/>
    </source>
</evidence>
<evidence type="ECO:0000313" key="4">
    <source>
        <dbReference type="Proteomes" id="UP000001631"/>
    </source>
</evidence>
<evidence type="ECO:0000259" key="2">
    <source>
        <dbReference type="Pfam" id="PF01636"/>
    </source>
</evidence>
<evidence type="ECO:0000313" key="3">
    <source>
        <dbReference type="EMBL" id="EEH07112.1"/>
    </source>
</evidence>
<dbReference type="Proteomes" id="UP000001631">
    <property type="component" value="Unassembled WGS sequence"/>
</dbReference>
<dbReference type="InterPro" id="IPR051678">
    <property type="entry name" value="AGP_Transferase"/>
</dbReference>
<dbReference type="RefSeq" id="XP_045287593.1">
    <property type="nucleotide sequence ID" value="XM_045431040.1"/>
</dbReference>
<dbReference type="InParanoid" id="C0NML4"/>
<dbReference type="CDD" id="cd05120">
    <property type="entry name" value="APH_ChoK_like"/>
    <property type="match status" value="1"/>
</dbReference>
<dbReference type="SUPFAM" id="SSF56112">
    <property type="entry name" value="Protein kinase-like (PK-like)"/>
    <property type="match status" value="1"/>
</dbReference>
<dbReference type="VEuPathDB" id="FungiDB:I7I50_01334"/>
<organism evidence="3 4">
    <name type="scientific">Ajellomyces capsulatus (strain G186AR / H82 / ATCC MYA-2454 / RMSCC 2432)</name>
    <name type="common">Darling's disease fungus</name>
    <name type="synonym">Histoplasma capsulatum</name>
    <dbReference type="NCBI Taxonomy" id="447093"/>
    <lineage>
        <taxon>Eukaryota</taxon>
        <taxon>Fungi</taxon>
        <taxon>Dikarya</taxon>
        <taxon>Ascomycota</taxon>
        <taxon>Pezizomycotina</taxon>
        <taxon>Eurotiomycetes</taxon>
        <taxon>Eurotiomycetidae</taxon>
        <taxon>Onygenales</taxon>
        <taxon>Ajellomycetaceae</taxon>
        <taxon>Histoplasma</taxon>
    </lineage>
</organism>
<dbReference type="VEuPathDB" id="FungiDB:I7I50_11964"/>
<feature type="region of interest" description="Disordered" evidence="1">
    <location>
        <begin position="1"/>
        <end position="29"/>
    </location>
</feature>
<dbReference type="PANTHER" id="PTHR21310:SF58">
    <property type="entry name" value="AMINOGLYCOSIDE PHOSPHOTRANSFERASE DOMAIN-CONTAINING PROTEIN"/>
    <property type="match status" value="1"/>
</dbReference>
<accession>C0NML4</accession>
<name>C0NML4_AJECG</name>
<dbReference type="Gene3D" id="3.90.1200.10">
    <property type="match status" value="1"/>
</dbReference>
<dbReference type="InterPro" id="IPR002575">
    <property type="entry name" value="Aminoglycoside_PTrfase"/>
</dbReference>
<dbReference type="HOGENOM" id="CLU_443399_0_0_1"/>
<gene>
    <name evidence="3" type="ORF">HCBG_03991</name>
</gene>
<reference evidence="3" key="1">
    <citation type="submission" date="2009-02" db="EMBL/GenBank/DDBJ databases">
        <title>The Genome Sequence of Ajellomyces capsulatus strain G186AR.</title>
        <authorList>
            <consortium name="The Broad Institute Genome Sequencing Platform"/>
            <person name="Champion M."/>
            <person name="Cuomo C."/>
            <person name="Ma L.-J."/>
            <person name="Henn M.R."/>
            <person name="Sil A."/>
            <person name="Goldman B."/>
            <person name="Young S.K."/>
            <person name="Kodira C.D."/>
            <person name="Zeng Q."/>
            <person name="Koehrsen M."/>
            <person name="Alvarado L."/>
            <person name="Berlin A."/>
            <person name="Borenstein D."/>
            <person name="Chen Z."/>
            <person name="Engels R."/>
            <person name="Freedman E."/>
            <person name="Gellesch M."/>
            <person name="Goldberg J."/>
            <person name="Griggs A."/>
            <person name="Gujja S."/>
            <person name="Heiman D."/>
            <person name="Hepburn T."/>
            <person name="Howarth C."/>
            <person name="Jen D."/>
            <person name="Larson L."/>
            <person name="Lewis B."/>
            <person name="Mehta T."/>
            <person name="Park D."/>
            <person name="Pearson M."/>
            <person name="Roberts A."/>
            <person name="Saif S."/>
            <person name="Shea T."/>
            <person name="Shenoy N."/>
            <person name="Sisk P."/>
            <person name="Stolte C."/>
            <person name="Sykes S."/>
            <person name="Walk T."/>
            <person name="White J."/>
            <person name="Yandava C."/>
            <person name="Klein B."/>
            <person name="McEwen J.G."/>
            <person name="Puccia R."/>
            <person name="Goldman G.H."/>
            <person name="Felipe M.S."/>
            <person name="Nino-Vega G."/>
            <person name="San-Blas G."/>
            <person name="Taylor J."/>
            <person name="Mendoza L."/>
            <person name="Galagan J."/>
            <person name="Nusbaum C."/>
            <person name="Birren B."/>
        </authorList>
    </citation>
    <scope>NUCLEOTIDE SEQUENCE</scope>
    <source>
        <strain evidence="3">G186AR</strain>
    </source>
</reference>
<protein>
    <recommendedName>
        <fullName evidence="2">Aminoglycoside phosphotransferase domain-containing protein</fullName>
    </recommendedName>
</protein>
<dbReference type="InterPro" id="IPR011009">
    <property type="entry name" value="Kinase-like_dom_sf"/>
</dbReference>
<dbReference type="GeneID" id="69037007"/>
<proteinExistence type="predicted"/>
<feature type="compositionally biased region" description="Polar residues" evidence="1">
    <location>
        <begin position="15"/>
        <end position="25"/>
    </location>
</feature>
<feature type="domain" description="Aminoglycoside phosphotransferase" evidence="2">
    <location>
        <begin position="389"/>
        <end position="581"/>
    </location>
</feature>
<keyword evidence="4" id="KW-1185">Reference proteome</keyword>
<dbReference type="AlphaFoldDB" id="C0NML4"/>